<protein>
    <submittedName>
        <fullName evidence="1">Uncharacterized protein</fullName>
    </submittedName>
</protein>
<accession>A0A9X1V9Y3</accession>
<name>A0A9X1V9Y3_9BACL</name>
<comment type="caution">
    <text evidence="1">The sequence shown here is derived from an EMBL/GenBank/DDBJ whole genome shotgun (WGS) entry which is preliminary data.</text>
</comment>
<gene>
    <name evidence="1" type="ORF">MM817_02678</name>
</gene>
<dbReference type="SUPFAM" id="SSF54001">
    <property type="entry name" value="Cysteine proteinases"/>
    <property type="match status" value="1"/>
</dbReference>
<dbReference type="Gene3D" id="3.30.2140.20">
    <property type="match status" value="1"/>
</dbReference>
<organism evidence="1 2">
    <name type="scientific">Sulfoacidibacillus ferrooxidans</name>
    <dbReference type="NCBI Taxonomy" id="2005001"/>
    <lineage>
        <taxon>Bacteria</taxon>
        <taxon>Bacillati</taxon>
        <taxon>Bacillota</taxon>
        <taxon>Bacilli</taxon>
        <taxon>Bacillales</taxon>
        <taxon>Alicyclobacillaceae</taxon>
        <taxon>Sulfoacidibacillus</taxon>
    </lineage>
</organism>
<sequence length="190" mass="21088">MGILVRLLELGNEQVYVDCGAAAPFFSPVRFETDVNHASSFGADKILIRALPREHGRYVYSRCVNGEPSGEPWEFNANSSSELDDFQPLIEGANKPGASFMTFLHCQLWQLGKSRSVSLVNNSFGIRSADGGLVKRKLRTVEDIEQVLSEEFGLPRLPVRSAIEILHELGVDILMLIRCKTLTCTCSNRS</sequence>
<dbReference type="Proteomes" id="UP001139263">
    <property type="component" value="Unassembled WGS sequence"/>
</dbReference>
<evidence type="ECO:0000313" key="2">
    <source>
        <dbReference type="Proteomes" id="UP001139263"/>
    </source>
</evidence>
<dbReference type="AlphaFoldDB" id="A0A9X1V9Y3"/>
<evidence type="ECO:0000313" key="1">
    <source>
        <dbReference type="EMBL" id="MCI0184381.1"/>
    </source>
</evidence>
<proteinExistence type="predicted"/>
<dbReference type="InterPro" id="IPR038765">
    <property type="entry name" value="Papain-like_cys_pep_sf"/>
</dbReference>
<reference evidence="1" key="1">
    <citation type="submission" date="2022-03" db="EMBL/GenBank/DDBJ databases">
        <title>Draft Genome Sequence of Firmicute Strain S0AB, a Heterotrophic Iron/Sulfur-Oxidizing Extreme Acidophile.</title>
        <authorList>
            <person name="Vergara E."/>
            <person name="Pakostova E."/>
            <person name="Johnson D.B."/>
            <person name="Holmes D.S."/>
        </authorList>
    </citation>
    <scope>NUCLEOTIDE SEQUENCE</scope>
    <source>
        <strain evidence="1">S0AB</strain>
    </source>
</reference>
<keyword evidence="2" id="KW-1185">Reference proteome</keyword>
<dbReference type="InterPro" id="IPR053710">
    <property type="entry name" value="Arylamine_NAT_domain_sf"/>
</dbReference>
<dbReference type="EMBL" id="JALBUF010000013">
    <property type="protein sequence ID" value="MCI0184381.1"/>
    <property type="molecule type" value="Genomic_DNA"/>
</dbReference>